<dbReference type="PANTHER" id="PTHR23083">
    <property type="entry name" value="TETRATRICOPEPTIDE REPEAT PROTEIN, TPR"/>
    <property type="match status" value="1"/>
</dbReference>
<evidence type="ECO:0000256" key="1">
    <source>
        <dbReference type="ARBA" id="ARBA00002550"/>
    </source>
</evidence>
<feature type="domain" description="Tetratricopeptide repeat protein 7 N-terminal" evidence="3">
    <location>
        <begin position="3"/>
        <end position="336"/>
    </location>
</feature>
<dbReference type="EMBL" id="KN716155">
    <property type="protein sequence ID" value="KJH53119.1"/>
    <property type="molecule type" value="Genomic_DNA"/>
</dbReference>
<dbReference type="Pfam" id="PF19440">
    <property type="entry name" value="TTC7_N"/>
    <property type="match status" value="1"/>
</dbReference>
<dbReference type="Proteomes" id="UP000053766">
    <property type="component" value="Unassembled WGS sequence"/>
</dbReference>
<organism evidence="4 5">
    <name type="scientific">Dictyocaulus viviparus</name>
    <name type="common">Bovine lungworm</name>
    <dbReference type="NCBI Taxonomy" id="29172"/>
    <lineage>
        <taxon>Eukaryota</taxon>
        <taxon>Metazoa</taxon>
        <taxon>Ecdysozoa</taxon>
        <taxon>Nematoda</taxon>
        <taxon>Chromadorea</taxon>
        <taxon>Rhabditida</taxon>
        <taxon>Rhabditina</taxon>
        <taxon>Rhabditomorpha</taxon>
        <taxon>Strongyloidea</taxon>
        <taxon>Metastrongylidae</taxon>
        <taxon>Dictyocaulus</taxon>
    </lineage>
</organism>
<dbReference type="GO" id="GO:0072659">
    <property type="term" value="P:protein localization to plasma membrane"/>
    <property type="evidence" value="ECO:0007669"/>
    <property type="project" value="TreeGrafter"/>
</dbReference>
<comment type="function">
    <text evidence="1">Involved in endocytosis.</text>
</comment>
<dbReference type="Gene3D" id="1.25.40.10">
    <property type="entry name" value="Tetratricopeptide repeat domain"/>
    <property type="match status" value="2"/>
</dbReference>
<evidence type="ECO:0000259" key="3">
    <source>
        <dbReference type="Pfam" id="PF19440"/>
    </source>
</evidence>
<dbReference type="AlphaFoldDB" id="A0A0D8YAS1"/>
<gene>
    <name evidence="4" type="ORF">DICVIV_00617</name>
</gene>
<dbReference type="PANTHER" id="PTHR23083:SF464">
    <property type="entry name" value="TETRATRICOPEPTIDE REPEAT DOMAIN 7, ISOFORM A"/>
    <property type="match status" value="1"/>
</dbReference>
<dbReference type="InterPro" id="IPR011990">
    <property type="entry name" value="TPR-like_helical_dom_sf"/>
</dbReference>
<keyword evidence="5" id="KW-1185">Reference proteome</keyword>
<dbReference type="InterPro" id="IPR019734">
    <property type="entry name" value="TPR_rpt"/>
</dbReference>
<dbReference type="InterPro" id="IPR045819">
    <property type="entry name" value="TTC7_N"/>
</dbReference>
<dbReference type="OrthoDB" id="29013at2759"/>
<dbReference type="STRING" id="29172.A0A0D8YAS1"/>
<proteinExistence type="inferred from homology"/>
<dbReference type="GO" id="GO:0005886">
    <property type="term" value="C:plasma membrane"/>
    <property type="evidence" value="ECO:0007669"/>
    <property type="project" value="TreeGrafter"/>
</dbReference>
<dbReference type="GO" id="GO:0046854">
    <property type="term" value="P:phosphatidylinositol phosphate biosynthetic process"/>
    <property type="evidence" value="ECO:0007669"/>
    <property type="project" value="TreeGrafter"/>
</dbReference>
<reference evidence="5" key="2">
    <citation type="journal article" date="2016" name="Sci. Rep.">
        <title>Dictyocaulus viviparus genome, variome and transcriptome elucidate lungworm biology and support future intervention.</title>
        <authorList>
            <person name="McNulty S.N."/>
            <person name="Strube C."/>
            <person name="Rosa B.A."/>
            <person name="Martin J.C."/>
            <person name="Tyagi R."/>
            <person name="Choi Y.J."/>
            <person name="Wang Q."/>
            <person name="Hallsworth Pepin K."/>
            <person name="Zhang X."/>
            <person name="Ozersky P."/>
            <person name="Wilson R.K."/>
            <person name="Sternberg P.W."/>
            <person name="Gasser R.B."/>
            <person name="Mitreva M."/>
        </authorList>
    </citation>
    <scope>NUCLEOTIDE SEQUENCE [LARGE SCALE GENOMIC DNA]</scope>
    <source>
        <strain evidence="5">HannoverDv2000</strain>
    </source>
</reference>
<reference evidence="4 5" key="1">
    <citation type="submission" date="2013-11" db="EMBL/GenBank/DDBJ databases">
        <title>Draft genome of the bovine lungworm Dictyocaulus viviparus.</title>
        <authorList>
            <person name="Mitreva M."/>
        </authorList>
    </citation>
    <scope>NUCLEOTIDE SEQUENCE [LARGE SCALE GENOMIC DNA]</scope>
    <source>
        <strain evidence="4 5">HannoverDv2000</strain>
    </source>
</reference>
<name>A0A0D8YAS1_DICVI</name>
<evidence type="ECO:0000313" key="4">
    <source>
        <dbReference type="EMBL" id="KJH53119.1"/>
    </source>
</evidence>
<protein>
    <submittedName>
        <fullName evidence="4">Tetratricopeptide repeat protein</fullName>
    </submittedName>
</protein>
<evidence type="ECO:0000313" key="5">
    <source>
        <dbReference type="Proteomes" id="UP000053766"/>
    </source>
</evidence>
<dbReference type="InterPro" id="IPR051722">
    <property type="entry name" value="Endocytosis_PI4K-reg_protein"/>
</dbReference>
<accession>A0A0D8YAS1</accession>
<dbReference type="SUPFAM" id="SSF48452">
    <property type="entry name" value="TPR-like"/>
    <property type="match status" value="3"/>
</dbReference>
<evidence type="ECO:0000256" key="2">
    <source>
        <dbReference type="ARBA" id="ARBA00038251"/>
    </source>
</evidence>
<dbReference type="SMART" id="SM00028">
    <property type="entry name" value="TPR"/>
    <property type="match status" value="4"/>
</dbReference>
<comment type="similarity">
    <text evidence="2">Belongs to the YPP1 family.</text>
</comment>
<sequence>MKSKHSGMEDMVELVEAELVLETFLEKQDGILPRHEHKSGLRQAETLLNDTIGHCRDSVVLEAHLLLAKLHYTCAAYKEALNDIENSGMEHANTPFRTLRALRLVAEVYAVKGFCMEALEINEKGYDKMKALFCYEKAAELAILYIGEIEKNIVAGSGKGSALTPTTGLSRSEKLGDILECCLERVAALRVRCSSMERNSNVEGIEWYRRIITCLGDKSTGERLQQKMSRQFAELLLRAVPADGRSGATSLAVSMKSQNLSFYMGSHKGYFSPMSRMEEVILLLLISEVLSTREVVLNRSSDLSTSRNRSIKNAKSVYNLLTLVFSSLRQYHLLSTIYERSMKFVNQDQYLWQQFALSLVCRGRYLRAVRVLEQCIAAGHQDKHQTSNEVEAESSDSVMHHMQAAILYMEHLGQNDSAVNHAMTAVELSSVGALNYLKGRAQLLCAIAHGRMNVLPMFTLLIKICHFKYRYDNRRRALCEPCFNGRRRLLAKALMMFENCVNTDPHDYLAHYYCALYHAIVCDLEAARERCARSLELNPEQPSAILLLALIFTAENDLKGALELVVNALKDFPSHYGLLVLQLHIETQFGRVEESLDTCSHLLEFWHRRDCWVEDERTHLTLGATDGQSVLRENSSIKAGTPSVGRELSSSTPLFANPLGIGISTPILNPTIGSTQSGLEMSVSAVDSGVSASEAGCQSVSSESCGGSAGSAAAWTRFRAQANMWMALAELFLAEGRLSDVAPCVEQAVSLFPHAHQALYLKGRLYIARAEETTDPAIAVKLRAEANVGIKIFFSERCQKLLCLTYFGHHYSQHWHYFLHILQAYSISLNYILLKGTLSWQNKCSTMNLMISMEENYGTHPVIINMAVIKWRIHVLELVRVDPLNCQWWQELGCCLMQRGNAVQAMECFTAASQLDRSTPLLPFVSIPLVFPSSV</sequence>